<protein>
    <submittedName>
        <fullName evidence="3">Uncharacterized protein</fullName>
    </submittedName>
</protein>
<evidence type="ECO:0000313" key="3">
    <source>
        <dbReference type="EMBL" id="TEB22660.1"/>
    </source>
</evidence>
<accession>A0A4Y7SLB5</accession>
<feature type="coiled-coil region" evidence="1">
    <location>
        <begin position="34"/>
        <end position="75"/>
    </location>
</feature>
<dbReference type="Proteomes" id="UP000298030">
    <property type="component" value="Unassembled WGS sequence"/>
</dbReference>
<dbReference type="AlphaFoldDB" id="A0A4Y7SLB5"/>
<comment type="caution">
    <text evidence="3">The sequence shown here is derived from an EMBL/GenBank/DDBJ whole genome shotgun (WGS) entry which is preliminary data.</text>
</comment>
<evidence type="ECO:0000256" key="1">
    <source>
        <dbReference type="SAM" id="Coils"/>
    </source>
</evidence>
<feature type="region of interest" description="Disordered" evidence="2">
    <location>
        <begin position="97"/>
        <end position="169"/>
    </location>
</feature>
<name>A0A4Y7SLB5_COPMI</name>
<gene>
    <name evidence="3" type="ORF">FA13DRAFT_1715876</name>
</gene>
<organism evidence="3 4">
    <name type="scientific">Coprinellus micaceus</name>
    <name type="common">Glistening ink-cap mushroom</name>
    <name type="synonym">Coprinus micaceus</name>
    <dbReference type="NCBI Taxonomy" id="71717"/>
    <lineage>
        <taxon>Eukaryota</taxon>
        <taxon>Fungi</taxon>
        <taxon>Dikarya</taxon>
        <taxon>Basidiomycota</taxon>
        <taxon>Agaricomycotina</taxon>
        <taxon>Agaricomycetes</taxon>
        <taxon>Agaricomycetidae</taxon>
        <taxon>Agaricales</taxon>
        <taxon>Agaricineae</taxon>
        <taxon>Psathyrellaceae</taxon>
        <taxon>Coprinellus</taxon>
    </lineage>
</organism>
<evidence type="ECO:0000256" key="2">
    <source>
        <dbReference type="SAM" id="MobiDB-lite"/>
    </source>
</evidence>
<dbReference type="EMBL" id="QPFP01000087">
    <property type="protein sequence ID" value="TEB22660.1"/>
    <property type="molecule type" value="Genomic_DNA"/>
</dbReference>
<keyword evidence="1" id="KW-0175">Coiled coil</keyword>
<sequence length="169" mass="19275">MSEETSLFLKDVVRDLRTNGQDLRLILAYMERDIARLQKSLDAEVAKNAEFQAQIKASRKETQHLECRNEELEELLDLRTGDRSDICCAQLEISIDHMSPRSNEIPSGSSASYGPDLGRSGETHQRKRQRQHSPPSAPRRSSRKRKAPTRFNSVEIVPPSEVTLRSPEY</sequence>
<keyword evidence="4" id="KW-1185">Reference proteome</keyword>
<feature type="compositionally biased region" description="Polar residues" evidence="2">
    <location>
        <begin position="100"/>
        <end position="112"/>
    </location>
</feature>
<proteinExistence type="predicted"/>
<evidence type="ECO:0000313" key="4">
    <source>
        <dbReference type="Proteomes" id="UP000298030"/>
    </source>
</evidence>
<reference evidence="3 4" key="1">
    <citation type="journal article" date="2019" name="Nat. Ecol. Evol.">
        <title>Megaphylogeny resolves global patterns of mushroom evolution.</title>
        <authorList>
            <person name="Varga T."/>
            <person name="Krizsan K."/>
            <person name="Foldi C."/>
            <person name="Dima B."/>
            <person name="Sanchez-Garcia M."/>
            <person name="Sanchez-Ramirez S."/>
            <person name="Szollosi G.J."/>
            <person name="Szarkandi J.G."/>
            <person name="Papp V."/>
            <person name="Albert L."/>
            <person name="Andreopoulos W."/>
            <person name="Angelini C."/>
            <person name="Antonin V."/>
            <person name="Barry K.W."/>
            <person name="Bougher N.L."/>
            <person name="Buchanan P."/>
            <person name="Buyck B."/>
            <person name="Bense V."/>
            <person name="Catcheside P."/>
            <person name="Chovatia M."/>
            <person name="Cooper J."/>
            <person name="Damon W."/>
            <person name="Desjardin D."/>
            <person name="Finy P."/>
            <person name="Geml J."/>
            <person name="Haridas S."/>
            <person name="Hughes K."/>
            <person name="Justo A."/>
            <person name="Karasinski D."/>
            <person name="Kautmanova I."/>
            <person name="Kiss B."/>
            <person name="Kocsube S."/>
            <person name="Kotiranta H."/>
            <person name="LaButti K.M."/>
            <person name="Lechner B.E."/>
            <person name="Liimatainen K."/>
            <person name="Lipzen A."/>
            <person name="Lukacs Z."/>
            <person name="Mihaltcheva S."/>
            <person name="Morgado L.N."/>
            <person name="Niskanen T."/>
            <person name="Noordeloos M.E."/>
            <person name="Ohm R.A."/>
            <person name="Ortiz-Santana B."/>
            <person name="Ovrebo C."/>
            <person name="Racz N."/>
            <person name="Riley R."/>
            <person name="Savchenko A."/>
            <person name="Shiryaev A."/>
            <person name="Soop K."/>
            <person name="Spirin V."/>
            <person name="Szebenyi C."/>
            <person name="Tomsovsky M."/>
            <person name="Tulloss R.E."/>
            <person name="Uehling J."/>
            <person name="Grigoriev I.V."/>
            <person name="Vagvolgyi C."/>
            <person name="Papp T."/>
            <person name="Martin F.M."/>
            <person name="Miettinen O."/>
            <person name="Hibbett D.S."/>
            <person name="Nagy L.G."/>
        </authorList>
    </citation>
    <scope>NUCLEOTIDE SEQUENCE [LARGE SCALE GENOMIC DNA]</scope>
    <source>
        <strain evidence="3 4">FP101781</strain>
    </source>
</reference>